<dbReference type="Pfam" id="PF17668">
    <property type="entry name" value="Acetyltransf_17"/>
    <property type="match status" value="1"/>
</dbReference>
<dbReference type="PATRIC" id="fig|68223.7.peg.1837"/>
<evidence type="ECO:0000256" key="2">
    <source>
        <dbReference type="ARBA" id="ARBA00022679"/>
    </source>
</evidence>
<evidence type="ECO:0000313" key="6">
    <source>
        <dbReference type="EMBL" id="KJY27286.1"/>
    </source>
</evidence>
<comment type="similarity">
    <text evidence="1 4">Belongs to the acetyltransferase Eis family.</text>
</comment>
<evidence type="ECO:0000259" key="5">
    <source>
        <dbReference type="PROSITE" id="PS51186"/>
    </source>
</evidence>
<dbReference type="Proteomes" id="UP000033551">
    <property type="component" value="Unassembled WGS sequence"/>
</dbReference>
<evidence type="ECO:0000313" key="7">
    <source>
        <dbReference type="Proteomes" id="UP000033551"/>
    </source>
</evidence>
<dbReference type="Gene3D" id="3.30.1050.10">
    <property type="entry name" value="SCP2 sterol-binding domain"/>
    <property type="match status" value="1"/>
</dbReference>
<dbReference type="InterPro" id="IPR041380">
    <property type="entry name" value="Acetyltransf_17"/>
</dbReference>
<evidence type="ECO:0000256" key="1">
    <source>
        <dbReference type="ARBA" id="ARBA00009213"/>
    </source>
</evidence>
<keyword evidence="7" id="KW-1185">Reference proteome</keyword>
<comment type="subunit">
    <text evidence="4">Homohexamer; trimer of dimers.</text>
</comment>
<dbReference type="RefSeq" id="WP_045950386.1">
    <property type="nucleotide sequence ID" value="NZ_JZWV01000851.1"/>
</dbReference>
<keyword evidence="3 4" id="KW-0012">Acyltransferase</keyword>
<dbReference type="SUPFAM" id="SSF55718">
    <property type="entry name" value="SCP-like"/>
    <property type="match status" value="1"/>
</dbReference>
<dbReference type="Gene3D" id="3.40.630.30">
    <property type="match status" value="2"/>
</dbReference>
<dbReference type="STRING" id="68223.GCA_002028425_03885"/>
<feature type="domain" description="N-acetyltransferase" evidence="5">
    <location>
        <begin position="3"/>
        <end position="156"/>
    </location>
</feature>
<dbReference type="AlphaFoldDB" id="A0A0F4J2U8"/>
<dbReference type="Pfam" id="PF13530">
    <property type="entry name" value="SCP2_2"/>
    <property type="match status" value="1"/>
</dbReference>
<dbReference type="InterPro" id="IPR025559">
    <property type="entry name" value="Eis_dom"/>
</dbReference>
<keyword evidence="2 4" id="KW-0808">Transferase</keyword>
<comment type="caution">
    <text evidence="4">Lacks conserved residue(s) required for the propagation of feature annotation.</text>
</comment>
<feature type="active site" description="Proton acceptor; via carboxylate" evidence="4">
    <location>
        <position position="415"/>
    </location>
</feature>
<reference evidence="6 7" key="1">
    <citation type="submission" date="2015-02" db="EMBL/GenBank/DDBJ databases">
        <authorList>
            <person name="Ju K.-S."/>
            <person name="Doroghazi J.R."/>
            <person name="Metcalf W."/>
        </authorList>
    </citation>
    <scope>NUCLEOTIDE SEQUENCE [LARGE SCALE GENOMIC DNA]</scope>
    <source>
        <strain evidence="6 7">NRRL ISP-5550</strain>
    </source>
</reference>
<dbReference type="GO" id="GO:0030649">
    <property type="term" value="P:aminoglycoside antibiotic catabolic process"/>
    <property type="evidence" value="ECO:0007669"/>
    <property type="project" value="TreeGrafter"/>
</dbReference>
<dbReference type="NCBIfam" id="NF002367">
    <property type="entry name" value="PRK01346.1-4"/>
    <property type="match status" value="1"/>
</dbReference>
<dbReference type="InterPro" id="IPR000182">
    <property type="entry name" value="GNAT_dom"/>
</dbReference>
<dbReference type="InterPro" id="IPR022902">
    <property type="entry name" value="NAcTrfase_Eis"/>
</dbReference>
<protein>
    <recommendedName>
        <fullName evidence="5">N-acetyltransferase domain-containing protein</fullName>
    </recommendedName>
</protein>
<organism evidence="6 7">
    <name type="scientific">Streptomyces katrae</name>
    <dbReference type="NCBI Taxonomy" id="68223"/>
    <lineage>
        <taxon>Bacteria</taxon>
        <taxon>Bacillati</taxon>
        <taxon>Actinomycetota</taxon>
        <taxon>Actinomycetes</taxon>
        <taxon>Kitasatosporales</taxon>
        <taxon>Streptomycetaceae</taxon>
        <taxon>Streptomyces</taxon>
    </lineage>
</organism>
<evidence type="ECO:0000256" key="4">
    <source>
        <dbReference type="HAMAP-Rule" id="MF_01812"/>
    </source>
</evidence>
<dbReference type="InterPro" id="IPR051554">
    <property type="entry name" value="Acetyltransferase_Eis"/>
</dbReference>
<dbReference type="OrthoDB" id="8399956at2"/>
<dbReference type="SUPFAM" id="SSF55729">
    <property type="entry name" value="Acyl-CoA N-acyltransferases (Nat)"/>
    <property type="match status" value="1"/>
</dbReference>
<feature type="binding site" evidence="4">
    <location>
        <begin position="85"/>
        <end position="87"/>
    </location>
    <ligand>
        <name>acetyl-CoA</name>
        <dbReference type="ChEBI" id="CHEBI:57288"/>
    </ligand>
</feature>
<dbReference type="PANTHER" id="PTHR37817:SF1">
    <property type="entry name" value="N-ACETYLTRANSFERASE EIS"/>
    <property type="match status" value="1"/>
</dbReference>
<dbReference type="HAMAP" id="MF_01812">
    <property type="entry name" value="Eis"/>
    <property type="match status" value="1"/>
</dbReference>
<dbReference type="PANTHER" id="PTHR37817">
    <property type="entry name" value="N-ACETYLTRANSFERASE EIS"/>
    <property type="match status" value="1"/>
</dbReference>
<gene>
    <name evidence="6" type="ORF">VR44_27940</name>
</gene>
<proteinExistence type="inferred from homology"/>
<sequence length="415" mass="45307">MSADIRPIAESELPEWLRAVNTGFLQPAPFSDSDVAQRAKYTDFARTQGAFDAVTGRCVATFRSFAQELTVPGGAAVPASAVTNVSVSPTHRRQGLLTRMMATELRAAKERGEVVSTLIAAEYPIYGRYGYGPATGTAEWEIDIARSGVDPRWSGPGDGGRIDLIDVSEAREAGPLLHERLRAVSHGTVSRNTRWWNVVTGVEQQFSARGYKDKFYALYRDAAGEPAGLAMYSADEHWTDAKIPQITLTVRDLIALTPDAERALWRFLCSIDWVMKVRTGYRAPDDIVPLLLPDPRAARPVTTADFMWLRLLDVERVLAARTYAVPGVLVLEVADAAGLADGRYRLDAAAGTCVRTEDPADLRLDVSVLGSLYLGDESAVRLAALGLVTEERPGALALADAVFRTARRPWCPDVF</sequence>
<accession>A0A0F4J2U8</accession>
<dbReference type="PROSITE" id="PS51186">
    <property type="entry name" value="GNAT"/>
    <property type="match status" value="1"/>
</dbReference>
<dbReference type="GO" id="GO:0034069">
    <property type="term" value="F:aminoglycoside N-acetyltransferase activity"/>
    <property type="evidence" value="ECO:0007669"/>
    <property type="project" value="TreeGrafter"/>
</dbReference>
<feature type="binding site" evidence="4">
    <location>
        <begin position="93"/>
        <end position="98"/>
    </location>
    <ligand>
        <name>acetyl-CoA</name>
        <dbReference type="ChEBI" id="CHEBI:57288"/>
    </ligand>
</feature>
<feature type="active site" description="Proton donor" evidence="4">
    <location>
        <position position="126"/>
    </location>
</feature>
<evidence type="ECO:0000256" key="3">
    <source>
        <dbReference type="ARBA" id="ARBA00023315"/>
    </source>
</evidence>
<dbReference type="Pfam" id="PF13527">
    <property type="entry name" value="Acetyltransf_9"/>
    <property type="match status" value="1"/>
</dbReference>
<name>A0A0F4J2U8_9ACTN</name>
<comment type="caution">
    <text evidence="6">The sequence shown here is derived from an EMBL/GenBank/DDBJ whole genome shotgun (WGS) entry which is preliminary data.</text>
</comment>
<dbReference type="InterPro" id="IPR016181">
    <property type="entry name" value="Acyl_CoA_acyltransferase"/>
</dbReference>
<dbReference type="EMBL" id="JZWV01000851">
    <property type="protein sequence ID" value="KJY27286.1"/>
    <property type="molecule type" value="Genomic_DNA"/>
</dbReference>
<dbReference type="InterPro" id="IPR036527">
    <property type="entry name" value="SCP2_sterol-bd_dom_sf"/>
</dbReference>